<organism evidence="11 12">
    <name type="scientific">Mesonia mobilis</name>
    <dbReference type="NCBI Taxonomy" id="369791"/>
    <lineage>
        <taxon>Bacteria</taxon>
        <taxon>Pseudomonadati</taxon>
        <taxon>Bacteroidota</taxon>
        <taxon>Flavobacteriia</taxon>
        <taxon>Flavobacteriales</taxon>
        <taxon>Flavobacteriaceae</taxon>
        <taxon>Mesonia</taxon>
    </lineage>
</organism>
<gene>
    <name evidence="11" type="ORF">GCM10008088_28560</name>
</gene>
<evidence type="ECO:0000256" key="6">
    <source>
        <dbReference type="ARBA" id="ARBA00022741"/>
    </source>
</evidence>
<accession>A0ABQ3C2N2</accession>
<dbReference type="CDD" id="cd05403">
    <property type="entry name" value="NT_KNTase_like"/>
    <property type="match status" value="1"/>
</dbReference>
<evidence type="ECO:0000313" key="11">
    <source>
        <dbReference type="EMBL" id="GGZ65594.1"/>
    </source>
</evidence>
<evidence type="ECO:0000313" key="12">
    <source>
        <dbReference type="Proteomes" id="UP000615593"/>
    </source>
</evidence>
<evidence type="ECO:0000259" key="10">
    <source>
        <dbReference type="Pfam" id="PF01909"/>
    </source>
</evidence>
<dbReference type="InterPro" id="IPR002934">
    <property type="entry name" value="Polymerase_NTP_transf_dom"/>
</dbReference>
<keyword evidence="2" id="KW-1277">Toxin-antitoxin system</keyword>
<comment type="caution">
    <text evidence="11">The sequence shown here is derived from an EMBL/GenBank/DDBJ whole genome shotgun (WGS) entry which is preliminary data.</text>
</comment>
<dbReference type="SUPFAM" id="SSF81301">
    <property type="entry name" value="Nucleotidyltransferase"/>
    <property type="match status" value="1"/>
</dbReference>
<keyword evidence="7" id="KW-0067">ATP-binding</keyword>
<dbReference type="InterPro" id="IPR043519">
    <property type="entry name" value="NT_sf"/>
</dbReference>
<dbReference type="Proteomes" id="UP000615593">
    <property type="component" value="Unassembled WGS sequence"/>
</dbReference>
<sequence>MNLKESIKYKMTDFLSLCKAHNVKNLYAFGSSITDKFNEESSDIDLLIEIDNDDPIERGENLMNIWDKFEQFFQRKVDLLTNTSIKNPILKKSIDSTKILIYDGQKQEISL</sequence>
<comment type="similarity">
    <text evidence="9">Belongs to the MntA antitoxin family.</text>
</comment>
<keyword evidence="12" id="KW-1185">Reference proteome</keyword>
<evidence type="ECO:0000256" key="8">
    <source>
        <dbReference type="ARBA" id="ARBA00022842"/>
    </source>
</evidence>
<evidence type="ECO:0000256" key="2">
    <source>
        <dbReference type="ARBA" id="ARBA00022649"/>
    </source>
</evidence>
<keyword evidence="3" id="KW-0808">Transferase</keyword>
<keyword evidence="6" id="KW-0547">Nucleotide-binding</keyword>
<feature type="domain" description="Polymerase nucleotidyl transferase" evidence="10">
    <location>
        <begin position="17"/>
        <end position="95"/>
    </location>
</feature>
<dbReference type="Gene3D" id="3.30.460.10">
    <property type="entry name" value="Beta Polymerase, domain 2"/>
    <property type="match status" value="1"/>
</dbReference>
<protein>
    <recommendedName>
        <fullName evidence="10">Polymerase nucleotidyl transferase domain-containing protein</fullName>
    </recommendedName>
</protein>
<evidence type="ECO:0000256" key="7">
    <source>
        <dbReference type="ARBA" id="ARBA00022840"/>
    </source>
</evidence>
<dbReference type="PANTHER" id="PTHR33571">
    <property type="entry name" value="SSL8005 PROTEIN"/>
    <property type="match status" value="1"/>
</dbReference>
<evidence type="ECO:0000256" key="5">
    <source>
        <dbReference type="ARBA" id="ARBA00022723"/>
    </source>
</evidence>
<reference evidence="12" key="1">
    <citation type="journal article" date="2019" name="Int. J. Syst. Evol. Microbiol.">
        <title>The Global Catalogue of Microorganisms (GCM) 10K type strain sequencing project: providing services to taxonomists for standard genome sequencing and annotation.</title>
        <authorList>
            <consortium name="The Broad Institute Genomics Platform"/>
            <consortium name="The Broad Institute Genome Sequencing Center for Infectious Disease"/>
            <person name="Wu L."/>
            <person name="Ma J."/>
        </authorList>
    </citation>
    <scope>NUCLEOTIDE SEQUENCE [LARGE SCALE GENOMIC DNA]</scope>
    <source>
        <strain evidence="12">KCTC 12708</strain>
    </source>
</reference>
<keyword evidence="5" id="KW-0479">Metal-binding</keyword>
<dbReference type="EMBL" id="BMWY01000023">
    <property type="protein sequence ID" value="GGZ65594.1"/>
    <property type="molecule type" value="Genomic_DNA"/>
</dbReference>
<proteinExistence type="inferred from homology"/>
<dbReference type="InterPro" id="IPR052038">
    <property type="entry name" value="Type-VII_TA_antitoxin"/>
</dbReference>
<dbReference type="Pfam" id="PF01909">
    <property type="entry name" value="NTP_transf_2"/>
    <property type="match status" value="1"/>
</dbReference>
<evidence type="ECO:0000256" key="3">
    <source>
        <dbReference type="ARBA" id="ARBA00022679"/>
    </source>
</evidence>
<evidence type="ECO:0000256" key="4">
    <source>
        <dbReference type="ARBA" id="ARBA00022695"/>
    </source>
</evidence>
<comment type="cofactor">
    <cofactor evidence="1">
        <name>Mg(2+)</name>
        <dbReference type="ChEBI" id="CHEBI:18420"/>
    </cofactor>
</comment>
<keyword evidence="4" id="KW-0548">Nucleotidyltransferase</keyword>
<dbReference type="PANTHER" id="PTHR33571:SF12">
    <property type="entry name" value="BSL3053 PROTEIN"/>
    <property type="match status" value="1"/>
</dbReference>
<evidence type="ECO:0000256" key="9">
    <source>
        <dbReference type="ARBA" id="ARBA00038276"/>
    </source>
</evidence>
<evidence type="ECO:0000256" key="1">
    <source>
        <dbReference type="ARBA" id="ARBA00001946"/>
    </source>
</evidence>
<keyword evidence="8" id="KW-0460">Magnesium</keyword>
<dbReference type="GeneID" id="94370518"/>
<name>A0ABQ3C2N2_9FLAO</name>
<dbReference type="RefSeq" id="WP_027885815.1">
    <property type="nucleotide sequence ID" value="NZ_BMWY01000023.1"/>
</dbReference>